<dbReference type="EMBL" id="CP034145">
    <property type="protein sequence ID" value="AZH24275.1"/>
    <property type="molecule type" value="Genomic_DNA"/>
</dbReference>
<gene>
    <name evidence="3" type="ORF">ATH50_1332</name>
    <name evidence="2" type="ORF">DU502_02305</name>
</gene>
<accession>A0A3M0DRL5</accession>
<sequence length="220" mass="23978">MSAETNHTRRNALRTLGSAVAAGLAGCSSSQEQTTAGPPESADFVQNPAEIHPTLVEETSVASDEILIGLRLEDSSLPFTTEVYHAPPDASVHATRTYDTQDLSQVELVPESKRTLDTVDTDREDIHYGTTMVGEPLTVTLVARHDGEAFDWSSWDRTGYPYDGHDEENPALKVACYCGGMIYTAPSGGTWARVIQVTPTERVDPGTNILLNWTSSRLRK</sequence>
<reference evidence="3 4" key="1">
    <citation type="journal article" date="2015" name="Stand. Genomic Sci.">
        <title>Genomic Encyclopedia of Bacterial and Archaeal Type Strains, Phase III: the genomes of soil and plant-associated and newly described type strains.</title>
        <authorList>
            <person name="Whitman W.B."/>
            <person name="Woyke T."/>
            <person name="Klenk H.P."/>
            <person name="Zhou Y."/>
            <person name="Lilburn T.G."/>
            <person name="Beck B.J."/>
            <person name="De Vos P."/>
            <person name="Vandamme P."/>
            <person name="Eisen J.A."/>
            <person name="Garrity G."/>
            <person name="Hugenholtz P."/>
            <person name="Kyrpides N.C."/>
        </authorList>
    </citation>
    <scope>NUCLEOTIDE SEQUENCE [LARGE SCALE GENOMIC DNA]</scope>
    <source>
        <strain evidence="3 4">CGMCC 1.10124</strain>
    </source>
</reference>
<dbReference type="EMBL" id="REFS01000002">
    <property type="protein sequence ID" value="RMB24094.1"/>
    <property type="molecule type" value="Genomic_DNA"/>
</dbReference>
<dbReference type="GeneID" id="38470081"/>
<evidence type="ECO:0000256" key="1">
    <source>
        <dbReference type="SAM" id="MobiDB-lite"/>
    </source>
</evidence>
<reference evidence="2 5" key="2">
    <citation type="submission" date="2018-07" db="EMBL/GenBank/DDBJ databases">
        <title>Genome sequences of Haloplanus aerogenes JCM 16430T.</title>
        <authorList>
            <person name="Kim Y.B."/>
            <person name="Roh S.W."/>
        </authorList>
    </citation>
    <scope>NUCLEOTIDE SEQUENCE [LARGE SCALE GENOMIC DNA]</scope>
    <source>
        <strain evidence="2 5">JCM 16430</strain>
    </source>
</reference>
<evidence type="ECO:0000313" key="4">
    <source>
        <dbReference type="Proteomes" id="UP000277326"/>
    </source>
</evidence>
<evidence type="ECO:0000313" key="2">
    <source>
        <dbReference type="EMBL" id="AZH24275.1"/>
    </source>
</evidence>
<dbReference type="KEGG" id="haer:DU502_02305"/>
<name>A0A3M0DRL5_9EURY</name>
<dbReference type="Proteomes" id="UP000282007">
    <property type="component" value="Chromosome"/>
</dbReference>
<feature type="compositionally biased region" description="Polar residues" evidence="1">
    <location>
        <begin position="27"/>
        <end position="36"/>
    </location>
</feature>
<dbReference type="AlphaFoldDB" id="A0A3M0DRL5"/>
<evidence type="ECO:0000313" key="5">
    <source>
        <dbReference type="Proteomes" id="UP000282007"/>
    </source>
</evidence>
<dbReference type="RefSeq" id="WP_121919980.1">
    <property type="nucleotide sequence ID" value="NZ_CP034145.1"/>
</dbReference>
<dbReference type="InterPro" id="IPR006311">
    <property type="entry name" value="TAT_signal"/>
</dbReference>
<feature type="region of interest" description="Disordered" evidence="1">
    <location>
        <begin position="22"/>
        <end position="45"/>
    </location>
</feature>
<protein>
    <submittedName>
        <fullName evidence="3">Uncharacterized protein</fullName>
    </submittedName>
</protein>
<keyword evidence="5" id="KW-1185">Reference proteome</keyword>
<dbReference type="Proteomes" id="UP000277326">
    <property type="component" value="Unassembled WGS sequence"/>
</dbReference>
<dbReference type="PROSITE" id="PS51318">
    <property type="entry name" value="TAT"/>
    <property type="match status" value="1"/>
</dbReference>
<organism evidence="3 4">
    <name type="scientific">Haloplanus aerogenes</name>
    <dbReference type="NCBI Taxonomy" id="660522"/>
    <lineage>
        <taxon>Archaea</taxon>
        <taxon>Methanobacteriati</taxon>
        <taxon>Methanobacteriota</taxon>
        <taxon>Stenosarchaea group</taxon>
        <taxon>Halobacteria</taxon>
        <taxon>Halobacteriales</taxon>
        <taxon>Haloferacaceae</taxon>
        <taxon>Haloplanus</taxon>
    </lineage>
</organism>
<dbReference type="OrthoDB" id="204556at2157"/>
<evidence type="ECO:0000313" key="3">
    <source>
        <dbReference type="EMBL" id="RMB24094.1"/>
    </source>
</evidence>
<reference evidence="3" key="3">
    <citation type="submission" date="2018-10" db="EMBL/GenBank/DDBJ databases">
        <authorList>
            <person name="Whitman W."/>
            <person name="Huntemann M."/>
            <person name="Clum A."/>
            <person name="Pillay M."/>
            <person name="Palaniappan K."/>
            <person name="Varghese N."/>
            <person name="Mikhailova N."/>
            <person name="Stamatis D."/>
            <person name="Reddy T."/>
            <person name="Daum C."/>
            <person name="Shapiro N."/>
            <person name="Ivanova N."/>
            <person name="Kyrpides N."/>
            <person name="Woyke T."/>
        </authorList>
    </citation>
    <scope>NUCLEOTIDE SEQUENCE</scope>
    <source>
        <strain evidence="3">CGMCC 1.10124</strain>
    </source>
</reference>
<proteinExistence type="predicted"/>